<dbReference type="SUPFAM" id="SSF52540">
    <property type="entry name" value="P-loop containing nucleoside triphosphate hydrolases"/>
    <property type="match status" value="1"/>
</dbReference>
<dbReference type="GO" id="GO:0005525">
    <property type="term" value="F:GTP binding"/>
    <property type="evidence" value="ECO:0007669"/>
    <property type="project" value="UniProtKB-KW"/>
</dbReference>
<reference evidence="4" key="2">
    <citation type="submission" date="2025-08" db="UniProtKB">
        <authorList>
            <consortium name="Ensembl"/>
        </authorList>
    </citation>
    <scope>IDENTIFICATION</scope>
</reference>
<dbReference type="AlphaFoldDB" id="A0A8B9TFU7"/>
<dbReference type="InterPro" id="IPR003578">
    <property type="entry name" value="Small_GTPase_Rho"/>
</dbReference>
<dbReference type="InterPro" id="IPR001806">
    <property type="entry name" value="Small_GTPase"/>
</dbReference>
<reference evidence="4" key="1">
    <citation type="submission" date="2019-08" db="EMBL/GenBank/DDBJ databases">
        <title>Three high-quality genomes provides insights into domestication of ducks.</title>
        <authorList>
            <person name="Hou Z.C."/>
            <person name="Zhu F."/>
            <person name="Yin Z.T."/>
            <person name="Zhang F."/>
        </authorList>
    </citation>
    <scope>NUCLEOTIDE SEQUENCE [LARGE SCALE GENOMIC DNA]</scope>
</reference>
<dbReference type="Ensembl" id="ENSAPLT00020021523.1">
    <property type="protein sequence ID" value="ENSAPLP00020019917.1"/>
    <property type="gene ID" value="ENSAPLG00020014073.1"/>
</dbReference>
<dbReference type="PANTHER" id="PTHR24072">
    <property type="entry name" value="RHO FAMILY GTPASE"/>
    <property type="match status" value="1"/>
</dbReference>
<evidence type="ECO:0000313" key="4">
    <source>
        <dbReference type="Ensembl" id="ENSAPLP00020019917.1"/>
    </source>
</evidence>
<protein>
    <submittedName>
        <fullName evidence="4">Rho family GTPase 1</fullName>
    </submittedName>
</protein>
<proteinExistence type="predicted"/>
<dbReference type="GO" id="GO:0007264">
    <property type="term" value="P:small GTPase-mediated signal transduction"/>
    <property type="evidence" value="ECO:0007669"/>
    <property type="project" value="InterPro"/>
</dbReference>
<evidence type="ECO:0000256" key="1">
    <source>
        <dbReference type="ARBA" id="ARBA00022741"/>
    </source>
</evidence>
<keyword evidence="1" id="KW-0547">Nucleotide-binding</keyword>
<feature type="region of interest" description="Disordered" evidence="3">
    <location>
        <begin position="87"/>
        <end position="119"/>
    </location>
</feature>
<dbReference type="Pfam" id="PF00071">
    <property type="entry name" value="Ras"/>
    <property type="match status" value="1"/>
</dbReference>
<keyword evidence="2" id="KW-0342">GTP-binding</keyword>
<accession>A0A8B9TFU7</accession>
<evidence type="ECO:0000313" key="5">
    <source>
        <dbReference type="Proteomes" id="UP000694400"/>
    </source>
</evidence>
<dbReference type="Proteomes" id="UP000694400">
    <property type="component" value="Chromosome 31"/>
</dbReference>
<name>A0A8B9TFU7_ANAPL</name>
<evidence type="ECO:0000256" key="2">
    <source>
        <dbReference type="ARBA" id="ARBA00023134"/>
    </source>
</evidence>
<dbReference type="Gene3D" id="3.40.50.300">
    <property type="entry name" value="P-loop containing nucleotide triphosphate hydrolases"/>
    <property type="match status" value="1"/>
</dbReference>
<sequence>MRERRPPAAAPARCKLVLVGDVQCGKTAMLQVLAKDCYPETYVPTVFENYTACLVSEEQRVELSLWDTSGSPYYDNVRPLCYSDSGRRPALLRHQPPRNPGQRIQEVEDGDPGLLPQHAGAAHRLQDGPADRPEHADGALPSEAGTHLLRAGLRHGQAAGSRELPGVLGLHLGEKRPQHLPDRVRHLPQQSPPAAPQKSRTKPLQETPAPAQPLRAHLLRLQEGEGKKLLRHVRGGGDTGMPSPAPPRRAPSAWDRLGAKWGCGAPPEEDGVLAALPSHRFPHQCVLGPRGWGAAPPELPCVCVYRVLGGGTPGEGPCSVAAPEPPAQRDSSTDSSFFSLNAQLVSGSAPFLICCLAPRCLGVAPPTPPSSPSVGSGAPGRGRLFYRLSLGVTLFNVQCY</sequence>
<dbReference type="GO" id="GO:0003924">
    <property type="term" value="F:GTPase activity"/>
    <property type="evidence" value="ECO:0007669"/>
    <property type="project" value="InterPro"/>
</dbReference>
<evidence type="ECO:0000256" key="3">
    <source>
        <dbReference type="SAM" id="MobiDB-lite"/>
    </source>
</evidence>
<organism evidence="4 5">
    <name type="scientific">Anas platyrhynchos</name>
    <name type="common">Mallard</name>
    <name type="synonym">Anas boschas</name>
    <dbReference type="NCBI Taxonomy" id="8839"/>
    <lineage>
        <taxon>Eukaryota</taxon>
        <taxon>Metazoa</taxon>
        <taxon>Chordata</taxon>
        <taxon>Craniata</taxon>
        <taxon>Vertebrata</taxon>
        <taxon>Euteleostomi</taxon>
        <taxon>Archelosauria</taxon>
        <taxon>Archosauria</taxon>
        <taxon>Dinosauria</taxon>
        <taxon>Saurischia</taxon>
        <taxon>Theropoda</taxon>
        <taxon>Coelurosauria</taxon>
        <taxon>Aves</taxon>
        <taxon>Neognathae</taxon>
        <taxon>Galloanserae</taxon>
        <taxon>Anseriformes</taxon>
        <taxon>Anatidae</taxon>
        <taxon>Anatinae</taxon>
        <taxon>Anas</taxon>
    </lineage>
</organism>
<feature type="region of interest" description="Disordered" evidence="3">
    <location>
        <begin position="183"/>
        <end position="211"/>
    </location>
</feature>
<reference evidence="4" key="3">
    <citation type="submission" date="2025-09" db="UniProtKB">
        <authorList>
            <consortium name="Ensembl"/>
        </authorList>
    </citation>
    <scope>IDENTIFICATION</scope>
</reference>
<dbReference type="InterPro" id="IPR027417">
    <property type="entry name" value="P-loop_NTPase"/>
</dbReference>
<dbReference type="SMART" id="SM00174">
    <property type="entry name" value="RHO"/>
    <property type="match status" value="1"/>
</dbReference>
<gene>
    <name evidence="4" type="primary">RND1</name>
</gene>
<dbReference type="PROSITE" id="PS51420">
    <property type="entry name" value="RHO"/>
    <property type="match status" value="1"/>
</dbReference>
<dbReference type="PRINTS" id="PR00449">
    <property type="entry name" value="RASTRNSFRMNG"/>
</dbReference>